<proteinExistence type="predicted"/>
<organism evidence="1">
    <name type="scientific">Candidatus Iainarchaeum sp</name>
    <dbReference type="NCBI Taxonomy" id="3101447"/>
    <lineage>
        <taxon>Archaea</taxon>
        <taxon>Candidatus Iainarchaeota</taxon>
        <taxon>Candidatus Iainarchaeia</taxon>
        <taxon>Candidatus Iainarchaeales</taxon>
        <taxon>Candidatus Iainarchaeaceae</taxon>
        <taxon>Candidatus Iainarchaeum</taxon>
    </lineage>
</organism>
<evidence type="ECO:0000313" key="1">
    <source>
        <dbReference type="EMBL" id="QQR92352.1"/>
    </source>
</evidence>
<protein>
    <submittedName>
        <fullName evidence="1">Uncharacterized protein</fullName>
    </submittedName>
</protein>
<sequence length="218" mass="25671">MNENRNPELKTRDTRVEIPFEDLNERIRQKIKFLMDYRSHRIMSELFGSLAVSTSLPQIPKVALTVGGYYTVLRAAFANRIQKMHQEIVNDFNRYGVLDTANEGNYPRDWMNPSIVGKTHPTFFVKGNGNIVFVKESKKEYWRYQVQQKKLIQRLGANPWRWRGILRPPTAPESFKKKVAQQLRALTAKVPRMVSPRRRPAFRAVGIHSMQRRRRHRP</sequence>
<reference evidence="1" key="1">
    <citation type="submission" date="2020-11" db="EMBL/GenBank/DDBJ databases">
        <title>Connecting structure to function with the recovery of over 1000 high-quality activated sludge metagenome-assembled genomes encoding full-length rRNA genes using long-read sequencing.</title>
        <authorList>
            <person name="Singleton C.M."/>
            <person name="Petriglieri F."/>
            <person name="Kristensen J.M."/>
            <person name="Kirkegaard R.H."/>
            <person name="Michaelsen T.Y."/>
            <person name="Andersen M.H."/>
            <person name="Karst S.M."/>
            <person name="Dueholm M.S."/>
            <person name="Nielsen P.H."/>
            <person name="Albertsen M."/>
        </authorList>
    </citation>
    <scope>NUCLEOTIDE SEQUENCE</scope>
    <source>
        <strain evidence="1">Fred_18-Q3-R57-64_BAT3C.431</strain>
    </source>
</reference>
<dbReference type="Proteomes" id="UP000596004">
    <property type="component" value="Chromosome"/>
</dbReference>
<dbReference type="AlphaFoldDB" id="A0A7T9DJD0"/>
<dbReference type="EMBL" id="CP064981">
    <property type="protein sequence ID" value="QQR92352.1"/>
    <property type="molecule type" value="Genomic_DNA"/>
</dbReference>
<name>A0A7T9DJD0_9ARCH</name>
<accession>A0A7T9DJD0</accession>
<gene>
    <name evidence="1" type="ORF">IPJ89_04315</name>
</gene>